<dbReference type="InterPro" id="IPR036282">
    <property type="entry name" value="Glutathione-S-Trfase_C_sf"/>
</dbReference>
<dbReference type="InterPro" id="IPR040079">
    <property type="entry name" value="Glutathione_S-Trfase"/>
</dbReference>
<keyword evidence="6" id="KW-0456">Lyase</keyword>
<feature type="domain" description="GST C-terminal" evidence="5">
    <location>
        <begin position="87"/>
        <end position="215"/>
    </location>
</feature>
<proteinExistence type="inferred from homology"/>
<evidence type="ECO:0000259" key="5">
    <source>
        <dbReference type="PROSITE" id="PS50405"/>
    </source>
</evidence>
<dbReference type="InParanoid" id="B9T6D0"/>
<evidence type="ECO:0000256" key="1">
    <source>
        <dbReference type="ARBA" id="ARBA00022679"/>
    </source>
</evidence>
<protein>
    <recommendedName>
        <fullName evidence="3">Glutathione S-transferase</fullName>
        <ecNumber evidence="3">2.5.1.18</ecNumber>
    </recommendedName>
</protein>
<dbReference type="SFLD" id="SFLDG01152">
    <property type="entry name" value="Main.3:_Omega-_and_Tau-like"/>
    <property type="match status" value="1"/>
</dbReference>
<dbReference type="SFLD" id="SFLDG00358">
    <property type="entry name" value="Main_(cytGST)"/>
    <property type="match status" value="1"/>
</dbReference>
<keyword evidence="7" id="KW-1185">Reference proteome</keyword>
<dbReference type="PROSITE" id="PS50404">
    <property type="entry name" value="GST_NTER"/>
    <property type="match status" value="1"/>
</dbReference>
<accession>B9T6D0</accession>
<dbReference type="GO" id="GO:0005737">
    <property type="term" value="C:cytoplasm"/>
    <property type="evidence" value="ECO:0000318"/>
    <property type="project" value="GO_Central"/>
</dbReference>
<comment type="function">
    <text evidence="3">Is involved in the conjugation of reduced glutathione to a wide number of exogenous and endogenous hydrophobic electrophiles.</text>
</comment>
<dbReference type="GO" id="GO:0005829">
    <property type="term" value="C:cytosol"/>
    <property type="evidence" value="ECO:0007669"/>
    <property type="project" value="UniProtKB-SubCell"/>
</dbReference>
<dbReference type="GO" id="GO:0006749">
    <property type="term" value="P:glutathione metabolic process"/>
    <property type="evidence" value="ECO:0000318"/>
    <property type="project" value="GO_Central"/>
</dbReference>
<dbReference type="Pfam" id="PF13409">
    <property type="entry name" value="GST_N_2"/>
    <property type="match status" value="1"/>
</dbReference>
<dbReference type="eggNOG" id="KOG0406">
    <property type="taxonomic scope" value="Eukaryota"/>
</dbReference>
<dbReference type="InterPro" id="IPR045073">
    <property type="entry name" value="Omega/Tau-like"/>
</dbReference>
<dbReference type="InterPro" id="IPR004045">
    <property type="entry name" value="Glutathione_S-Trfase_N"/>
</dbReference>
<comment type="subcellular location">
    <subcellularLocation>
        <location evidence="3">Cytoplasm</location>
        <location evidence="3">Cytosol</location>
    </subcellularLocation>
</comment>
<dbReference type="Gene3D" id="3.40.30.10">
    <property type="entry name" value="Glutaredoxin"/>
    <property type="match status" value="1"/>
</dbReference>
<evidence type="ECO:0000259" key="4">
    <source>
        <dbReference type="PROSITE" id="PS50404"/>
    </source>
</evidence>
<keyword evidence="1 3" id="KW-0808">Transferase</keyword>
<dbReference type="PANTHER" id="PTHR11260:SF775">
    <property type="entry name" value="GLUTATHIONE S-TRANSFERASE U10"/>
    <property type="match status" value="1"/>
</dbReference>
<dbReference type="Gene3D" id="1.20.1050.10">
    <property type="match status" value="1"/>
</dbReference>
<evidence type="ECO:0000313" key="6">
    <source>
        <dbReference type="EMBL" id="EEF28586.1"/>
    </source>
</evidence>
<dbReference type="InterPro" id="IPR045074">
    <property type="entry name" value="GST_C_Tau"/>
</dbReference>
<comment type="catalytic activity">
    <reaction evidence="2 3">
        <text>RX + glutathione = an S-substituted glutathione + a halide anion + H(+)</text>
        <dbReference type="Rhea" id="RHEA:16437"/>
        <dbReference type="ChEBI" id="CHEBI:15378"/>
        <dbReference type="ChEBI" id="CHEBI:16042"/>
        <dbReference type="ChEBI" id="CHEBI:17792"/>
        <dbReference type="ChEBI" id="CHEBI:57925"/>
        <dbReference type="ChEBI" id="CHEBI:90779"/>
        <dbReference type="EC" id="2.5.1.18"/>
    </reaction>
</comment>
<dbReference type="GO" id="GO:0016829">
    <property type="term" value="F:lyase activity"/>
    <property type="evidence" value="ECO:0007669"/>
    <property type="project" value="UniProtKB-KW"/>
</dbReference>
<name>B9T6D0_RICCO</name>
<dbReference type="InterPro" id="IPR036249">
    <property type="entry name" value="Thioredoxin-like_sf"/>
</dbReference>
<dbReference type="CDD" id="cd03185">
    <property type="entry name" value="GST_C_Tau"/>
    <property type="match status" value="1"/>
</dbReference>
<dbReference type="OrthoDB" id="202840at2759"/>
<dbReference type="STRING" id="3988.B9T6D0"/>
<dbReference type="AlphaFoldDB" id="B9T6D0"/>
<dbReference type="PROSITE" id="PS50405">
    <property type="entry name" value="GST_CTER"/>
    <property type="match status" value="1"/>
</dbReference>
<comment type="similarity">
    <text evidence="3">Belongs to the GST superfamily.</text>
</comment>
<dbReference type="Proteomes" id="UP000008311">
    <property type="component" value="Unassembled WGS sequence"/>
</dbReference>
<dbReference type="GO" id="GO:0004364">
    <property type="term" value="F:glutathione transferase activity"/>
    <property type="evidence" value="ECO:0000318"/>
    <property type="project" value="GO_Central"/>
</dbReference>
<keyword evidence="3" id="KW-0963">Cytoplasm</keyword>
<evidence type="ECO:0000256" key="2">
    <source>
        <dbReference type="ARBA" id="ARBA00047960"/>
    </source>
</evidence>
<dbReference type="OMA" id="STISMYC"/>
<gene>
    <name evidence="6" type="ORF">RCOM_0430790</name>
</gene>
<sequence>MAEDLKLIRSEFCPYCLRIVLAVVMKRLQGRVEEEDLSNKSALLLESNPVYKKVPVLIHNGKAIAESLVILEYIDETWPEPPLLPKDPQERANARFFAKFVDEKIVPTADKVLTAKEEEKDGILKELHEQMMFIEKELIRLESVGDGRLGYFDIVVYFIFYEFLLIKQVTGIELIDFDKLPAITQWMGLLGEVSTISMYCLPPEYKYIDSIRARIEAAKSASE</sequence>
<reference evidence="7" key="1">
    <citation type="journal article" date="2010" name="Nat. Biotechnol.">
        <title>Draft genome sequence of the oilseed species Ricinus communis.</title>
        <authorList>
            <person name="Chan A.P."/>
            <person name="Crabtree J."/>
            <person name="Zhao Q."/>
            <person name="Lorenzi H."/>
            <person name="Orvis J."/>
            <person name="Puiu D."/>
            <person name="Melake-Berhan A."/>
            <person name="Jones K.M."/>
            <person name="Redman J."/>
            <person name="Chen G."/>
            <person name="Cahoon E.B."/>
            <person name="Gedil M."/>
            <person name="Stanke M."/>
            <person name="Haas B.J."/>
            <person name="Wortman J.R."/>
            <person name="Fraser-Liggett C.M."/>
            <person name="Ravel J."/>
            <person name="Rabinowicz P.D."/>
        </authorList>
    </citation>
    <scope>NUCLEOTIDE SEQUENCE [LARGE SCALE GENOMIC DNA]</scope>
    <source>
        <strain evidence="7">cv. Hale</strain>
    </source>
</reference>
<evidence type="ECO:0000256" key="3">
    <source>
        <dbReference type="RuleBase" id="RU369102"/>
    </source>
</evidence>
<dbReference type="SFLD" id="SFLDS00019">
    <property type="entry name" value="Glutathione_Transferase_(cytos"/>
    <property type="match status" value="1"/>
</dbReference>
<dbReference type="EC" id="2.5.1.18" evidence="3"/>
<dbReference type="KEGG" id="rcu:8287931"/>
<dbReference type="InterPro" id="IPR010987">
    <property type="entry name" value="Glutathione-S-Trfase_C-like"/>
</dbReference>
<organism evidence="6 7">
    <name type="scientific">Ricinus communis</name>
    <name type="common">Castor bean</name>
    <dbReference type="NCBI Taxonomy" id="3988"/>
    <lineage>
        <taxon>Eukaryota</taxon>
        <taxon>Viridiplantae</taxon>
        <taxon>Streptophyta</taxon>
        <taxon>Embryophyta</taxon>
        <taxon>Tracheophyta</taxon>
        <taxon>Spermatophyta</taxon>
        <taxon>Magnoliopsida</taxon>
        <taxon>eudicotyledons</taxon>
        <taxon>Gunneridae</taxon>
        <taxon>Pentapetalae</taxon>
        <taxon>rosids</taxon>
        <taxon>fabids</taxon>
        <taxon>Malpighiales</taxon>
        <taxon>Euphorbiaceae</taxon>
        <taxon>Acalyphoideae</taxon>
        <taxon>Acalypheae</taxon>
        <taxon>Ricinus</taxon>
    </lineage>
</organism>
<feature type="domain" description="GST N-terminal" evidence="4">
    <location>
        <begin position="3"/>
        <end position="82"/>
    </location>
</feature>
<dbReference type="PANTHER" id="PTHR11260">
    <property type="entry name" value="GLUTATHIONE S-TRANSFERASE, GST, SUPERFAMILY, GST DOMAIN CONTAINING"/>
    <property type="match status" value="1"/>
</dbReference>
<evidence type="ECO:0000313" key="7">
    <source>
        <dbReference type="Proteomes" id="UP000008311"/>
    </source>
</evidence>
<dbReference type="SUPFAM" id="SSF47616">
    <property type="entry name" value="GST C-terminal domain-like"/>
    <property type="match status" value="1"/>
</dbReference>
<dbReference type="SUPFAM" id="SSF52833">
    <property type="entry name" value="Thioredoxin-like"/>
    <property type="match status" value="1"/>
</dbReference>
<dbReference type="EMBL" id="EQ974600">
    <property type="protein sequence ID" value="EEF28586.1"/>
    <property type="molecule type" value="Genomic_DNA"/>
</dbReference>